<keyword evidence="2" id="KW-1185">Reference proteome</keyword>
<proteinExistence type="predicted"/>
<dbReference type="AlphaFoldDB" id="A0A1K1RVJ3"/>
<evidence type="ECO:0000313" key="2">
    <source>
        <dbReference type="Proteomes" id="UP000182248"/>
    </source>
</evidence>
<reference evidence="1 2" key="1">
    <citation type="submission" date="2016-11" db="EMBL/GenBank/DDBJ databases">
        <authorList>
            <person name="Jaros S."/>
            <person name="Januszkiewicz K."/>
            <person name="Wedrychowicz H."/>
        </authorList>
    </citation>
    <scope>NUCLEOTIDE SEQUENCE [LARGE SCALE GENOMIC DNA]</scope>
    <source>
        <strain evidence="1 2">CGMCC 1.12145</strain>
    </source>
</reference>
<protein>
    <recommendedName>
        <fullName evidence="3">NVEALA protein</fullName>
    </recommendedName>
</protein>
<dbReference type="InterPro" id="IPR045391">
    <property type="entry name" value="DUF6520"/>
</dbReference>
<dbReference type="STRING" id="1150368.SAMN02927921_04081"/>
<evidence type="ECO:0008006" key="3">
    <source>
        <dbReference type="Google" id="ProtNLM"/>
    </source>
</evidence>
<gene>
    <name evidence="1" type="ORF">SAMN02927921_04081</name>
</gene>
<evidence type="ECO:0000313" key="1">
    <source>
        <dbReference type="EMBL" id="SFW76171.1"/>
    </source>
</evidence>
<dbReference type="Pfam" id="PF20130">
    <property type="entry name" value="DUF6520"/>
    <property type="match status" value="1"/>
</dbReference>
<name>A0A1K1RVJ3_9FLAO</name>
<dbReference type="Proteomes" id="UP000182248">
    <property type="component" value="Unassembled WGS sequence"/>
</dbReference>
<accession>A0A1K1RVJ3</accession>
<organism evidence="1 2">
    <name type="scientific">Sinomicrobium oceani</name>
    <dbReference type="NCBI Taxonomy" id="1150368"/>
    <lineage>
        <taxon>Bacteria</taxon>
        <taxon>Pseudomonadati</taxon>
        <taxon>Bacteroidota</taxon>
        <taxon>Flavobacteriia</taxon>
        <taxon>Flavobacteriales</taxon>
        <taxon>Flavobacteriaceae</taxon>
        <taxon>Sinomicrobium</taxon>
    </lineage>
</organism>
<dbReference type="EMBL" id="FPJE01000037">
    <property type="protein sequence ID" value="SFW76171.1"/>
    <property type="molecule type" value="Genomic_DNA"/>
</dbReference>
<sequence>MYCAIQAGEAENPEDRVGTNLNFSMMKKFKFLLGSAAFLVAVGGAFASKTINNAPSLQQLYEEIGDDCDPSNCAATNTGPQCDAVYFDDECTDPVGFDTFRPLP</sequence>